<evidence type="ECO:0000256" key="2">
    <source>
        <dbReference type="ARBA" id="ARBA00022827"/>
    </source>
</evidence>
<dbReference type="InterPro" id="IPR016167">
    <property type="entry name" value="FAD-bd_PCMH_sub1"/>
</dbReference>
<dbReference type="InterPro" id="IPR002346">
    <property type="entry name" value="Mopterin_DH_FAD-bd"/>
</dbReference>
<dbReference type="SMART" id="SM01092">
    <property type="entry name" value="CO_deh_flav_C"/>
    <property type="match status" value="1"/>
</dbReference>
<dbReference type="GO" id="GO:0071949">
    <property type="term" value="F:FAD binding"/>
    <property type="evidence" value="ECO:0007669"/>
    <property type="project" value="InterPro"/>
</dbReference>
<dbReference type="Pfam" id="PF00941">
    <property type="entry name" value="FAD_binding_5"/>
    <property type="match status" value="1"/>
</dbReference>
<keyword evidence="2" id="KW-0274">FAD</keyword>
<dbReference type="InterPro" id="IPR005107">
    <property type="entry name" value="CO_DH_flav_C"/>
</dbReference>
<dbReference type="Gene3D" id="3.30.43.10">
    <property type="entry name" value="Uridine Diphospho-n-acetylenolpyruvylglucosamine Reductase, domain 2"/>
    <property type="match status" value="1"/>
</dbReference>
<dbReference type="InterPro" id="IPR016166">
    <property type="entry name" value="FAD-bd_PCMH"/>
</dbReference>
<dbReference type="GO" id="GO:0016491">
    <property type="term" value="F:oxidoreductase activity"/>
    <property type="evidence" value="ECO:0007669"/>
    <property type="project" value="UniProtKB-KW"/>
</dbReference>
<organism evidence="5 6">
    <name type="scientific">Pseudonocardia halophobica</name>
    <dbReference type="NCBI Taxonomy" id="29401"/>
    <lineage>
        <taxon>Bacteria</taxon>
        <taxon>Bacillati</taxon>
        <taxon>Actinomycetota</taxon>
        <taxon>Actinomycetes</taxon>
        <taxon>Pseudonocardiales</taxon>
        <taxon>Pseudonocardiaceae</taxon>
        <taxon>Pseudonocardia</taxon>
    </lineage>
</organism>
<dbReference type="Proteomes" id="UP001143463">
    <property type="component" value="Unassembled WGS sequence"/>
</dbReference>
<dbReference type="SUPFAM" id="SSF55447">
    <property type="entry name" value="CO dehydrogenase flavoprotein C-terminal domain-like"/>
    <property type="match status" value="1"/>
</dbReference>
<proteinExistence type="predicted"/>
<reference evidence="5" key="2">
    <citation type="submission" date="2023-01" db="EMBL/GenBank/DDBJ databases">
        <authorList>
            <person name="Sun Q."/>
            <person name="Evtushenko L."/>
        </authorList>
    </citation>
    <scope>NUCLEOTIDE SEQUENCE</scope>
    <source>
        <strain evidence="5">VKM Ac-1069</strain>
    </source>
</reference>
<comment type="caution">
    <text evidence="5">The sequence shown here is derived from an EMBL/GenBank/DDBJ whole genome shotgun (WGS) entry which is preliminary data.</text>
</comment>
<evidence type="ECO:0000313" key="5">
    <source>
        <dbReference type="EMBL" id="GLL12369.1"/>
    </source>
</evidence>
<dbReference type="EMBL" id="BSFQ01000013">
    <property type="protein sequence ID" value="GLL12369.1"/>
    <property type="molecule type" value="Genomic_DNA"/>
</dbReference>
<name>A0A9W6L793_9PSEU</name>
<dbReference type="Pfam" id="PF03450">
    <property type="entry name" value="CO_deh_flav_C"/>
    <property type="match status" value="1"/>
</dbReference>
<keyword evidence="6" id="KW-1185">Reference proteome</keyword>
<evidence type="ECO:0000313" key="6">
    <source>
        <dbReference type="Proteomes" id="UP001143463"/>
    </source>
</evidence>
<dbReference type="AlphaFoldDB" id="A0A9W6L793"/>
<feature type="domain" description="FAD-binding PCMH-type" evidence="4">
    <location>
        <begin position="1"/>
        <end position="174"/>
    </location>
</feature>
<dbReference type="PANTHER" id="PTHR42659">
    <property type="entry name" value="XANTHINE DEHYDROGENASE SUBUNIT C-RELATED"/>
    <property type="match status" value="1"/>
</dbReference>
<dbReference type="Gene3D" id="3.30.465.10">
    <property type="match status" value="1"/>
</dbReference>
<evidence type="ECO:0000256" key="1">
    <source>
        <dbReference type="ARBA" id="ARBA00022630"/>
    </source>
</evidence>
<protein>
    <submittedName>
        <fullName evidence="5">Carbon monoxide dehydrogenase</fullName>
    </submittedName>
</protein>
<accession>A0A9W6L793</accession>
<evidence type="ECO:0000259" key="4">
    <source>
        <dbReference type="PROSITE" id="PS51387"/>
    </source>
</evidence>
<dbReference type="InterPro" id="IPR016169">
    <property type="entry name" value="FAD-bd_PCMH_sub2"/>
</dbReference>
<dbReference type="SUPFAM" id="SSF56176">
    <property type="entry name" value="FAD-binding/transporter-associated domain-like"/>
    <property type="match status" value="1"/>
</dbReference>
<reference evidence="5" key="1">
    <citation type="journal article" date="2014" name="Int. J. Syst. Evol. Microbiol.">
        <title>Complete genome sequence of Corynebacterium casei LMG S-19264T (=DSM 44701T), isolated from a smear-ripened cheese.</title>
        <authorList>
            <consortium name="US DOE Joint Genome Institute (JGI-PGF)"/>
            <person name="Walter F."/>
            <person name="Albersmeier A."/>
            <person name="Kalinowski J."/>
            <person name="Ruckert C."/>
        </authorList>
    </citation>
    <scope>NUCLEOTIDE SEQUENCE</scope>
    <source>
        <strain evidence="5">VKM Ac-1069</strain>
    </source>
</reference>
<keyword evidence="3" id="KW-0560">Oxidoreductase</keyword>
<sequence length="286" mass="29409">MKPAPFDYASPSTVDEALGLLADHGGSARVLAGGQSLLPQMALRQVRPRLLVDVNRVAGLSTRSTTDGGARLGATVRQAAVLHAGSGTGLLDAALPWVGSPGTRSRGTVVGSLCFADPAAELPTVLLAVGGGLEVRSAAGSRTVEAAELYRGPGRTALAPDELAVAATFPLDADDTRSAWLEFGRRPGDLPLVGVGVVARVRDGVVDAVRVACAGVHDVPWAVPVAGLRGAGGGLAREVAEVAARECRPVDDHRTTAAHRRVLVRTLVRRALEQVLRSDTEVIGAA</sequence>
<dbReference type="PANTHER" id="PTHR42659:SF2">
    <property type="entry name" value="XANTHINE DEHYDROGENASE SUBUNIT C-RELATED"/>
    <property type="match status" value="1"/>
</dbReference>
<dbReference type="PROSITE" id="PS51387">
    <property type="entry name" value="FAD_PCMH"/>
    <property type="match status" value="1"/>
</dbReference>
<dbReference type="InterPro" id="IPR036683">
    <property type="entry name" value="CO_DH_flav_C_dom_sf"/>
</dbReference>
<gene>
    <name evidence="5" type="primary">cutM_2</name>
    <name evidence="5" type="ORF">GCM10017577_35100</name>
</gene>
<dbReference type="Gene3D" id="3.30.390.50">
    <property type="entry name" value="CO dehydrogenase flavoprotein, C-terminal domain"/>
    <property type="match status" value="1"/>
</dbReference>
<evidence type="ECO:0000256" key="3">
    <source>
        <dbReference type="ARBA" id="ARBA00023002"/>
    </source>
</evidence>
<keyword evidence="1" id="KW-0285">Flavoprotein</keyword>
<dbReference type="InterPro" id="IPR051312">
    <property type="entry name" value="Diverse_Substr_Oxidored"/>
</dbReference>
<dbReference type="InterPro" id="IPR036318">
    <property type="entry name" value="FAD-bd_PCMH-like_sf"/>
</dbReference>
<dbReference type="RefSeq" id="WP_037045649.1">
    <property type="nucleotide sequence ID" value="NZ_BAAAUZ010000077.1"/>
</dbReference>